<reference evidence="2" key="1">
    <citation type="submission" date="2022-09" db="EMBL/GenBank/DDBJ databases">
        <title>Fusarium specimens isolated from Avocado Roots.</title>
        <authorList>
            <person name="Stajich J."/>
            <person name="Roper C."/>
            <person name="Heimlech-Rivalta G."/>
        </authorList>
    </citation>
    <scope>NUCLEOTIDE SEQUENCE</scope>
    <source>
        <strain evidence="2">CF00095</strain>
    </source>
</reference>
<name>A0ABQ8QXK0_FUSEQ</name>
<gene>
    <name evidence="2" type="ORF">NW768_011689</name>
</gene>
<sequence>MVFKDDEKRMPKDAPEIFTYYGIRDKYETEQKAKKKEEEKKARGRSETPEPPVRRLSYASDCSRDMEYYM</sequence>
<dbReference type="EMBL" id="JAOQBH010000031">
    <property type="protein sequence ID" value="KAJ4112522.1"/>
    <property type="molecule type" value="Genomic_DNA"/>
</dbReference>
<feature type="compositionally biased region" description="Basic and acidic residues" evidence="1">
    <location>
        <begin position="29"/>
        <end position="48"/>
    </location>
</feature>
<accession>A0ABQ8QXK0</accession>
<comment type="caution">
    <text evidence="2">The sequence shown here is derived from an EMBL/GenBank/DDBJ whole genome shotgun (WGS) entry which is preliminary data.</text>
</comment>
<proteinExistence type="predicted"/>
<protein>
    <submittedName>
        <fullName evidence="2">Uncharacterized protein</fullName>
    </submittedName>
</protein>
<organism evidence="2 3">
    <name type="scientific">Fusarium equiseti</name>
    <name type="common">Fusarium scirpi</name>
    <dbReference type="NCBI Taxonomy" id="61235"/>
    <lineage>
        <taxon>Eukaryota</taxon>
        <taxon>Fungi</taxon>
        <taxon>Dikarya</taxon>
        <taxon>Ascomycota</taxon>
        <taxon>Pezizomycotina</taxon>
        <taxon>Sordariomycetes</taxon>
        <taxon>Hypocreomycetidae</taxon>
        <taxon>Hypocreales</taxon>
        <taxon>Nectriaceae</taxon>
        <taxon>Fusarium</taxon>
        <taxon>Fusarium incarnatum-equiseti species complex</taxon>
    </lineage>
</organism>
<evidence type="ECO:0000313" key="3">
    <source>
        <dbReference type="Proteomes" id="UP001152024"/>
    </source>
</evidence>
<feature type="region of interest" description="Disordered" evidence="1">
    <location>
        <begin position="29"/>
        <end position="55"/>
    </location>
</feature>
<dbReference type="Proteomes" id="UP001152024">
    <property type="component" value="Unassembled WGS sequence"/>
</dbReference>
<evidence type="ECO:0000313" key="2">
    <source>
        <dbReference type="EMBL" id="KAJ4112522.1"/>
    </source>
</evidence>
<evidence type="ECO:0000256" key="1">
    <source>
        <dbReference type="SAM" id="MobiDB-lite"/>
    </source>
</evidence>
<keyword evidence="3" id="KW-1185">Reference proteome</keyword>